<dbReference type="EMBL" id="VSSQ01133087">
    <property type="protein sequence ID" value="MPN59271.1"/>
    <property type="molecule type" value="Genomic_DNA"/>
</dbReference>
<evidence type="ECO:0000313" key="1">
    <source>
        <dbReference type="EMBL" id="MPN59271.1"/>
    </source>
</evidence>
<name>A0A645J6M9_9ZZZZ</name>
<comment type="caution">
    <text evidence="1">The sequence shown here is derived from an EMBL/GenBank/DDBJ whole genome shotgun (WGS) entry which is preliminary data.</text>
</comment>
<organism evidence="1">
    <name type="scientific">bioreactor metagenome</name>
    <dbReference type="NCBI Taxonomy" id="1076179"/>
    <lineage>
        <taxon>unclassified sequences</taxon>
        <taxon>metagenomes</taxon>
        <taxon>ecological metagenomes</taxon>
    </lineage>
</organism>
<reference evidence="1" key="1">
    <citation type="submission" date="2019-08" db="EMBL/GenBank/DDBJ databases">
        <authorList>
            <person name="Kucharzyk K."/>
            <person name="Murdoch R.W."/>
            <person name="Higgins S."/>
            <person name="Loffler F."/>
        </authorList>
    </citation>
    <scope>NUCLEOTIDE SEQUENCE</scope>
</reference>
<accession>A0A645J6M9</accession>
<sequence length="81" mass="8722">MVDVPAATLCLNWANPTIRHLAAADPLVADRIIRVLYCQAAVNAHRPLHEAERKLLSASLDDLLTLAAVHDAPRPGQEGPP</sequence>
<dbReference type="AlphaFoldDB" id="A0A645J6M9"/>
<gene>
    <name evidence="1" type="ORF">SDC9_206992</name>
</gene>
<protein>
    <submittedName>
        <fullName evidence="1">Uncharacterized protein</fullName>
    </submittedName>
</protein>
<proteinExistence type="predicted"/>